<dbReference type="Pfam" id="PF23282">
    <property type="entry name" value="WHD_ROQ1"/>
    <property type="match status" value="1"/>
</dbReference>
<reference evidence="6 7" key="3">
    <citation type="submission" date="2019-11" db="EMBL/GenBank/DDBJ databases">
        <title>A de novo genome assembly of a pear dwarfing rootstock.</title>
        <authorList>
            <person name="Wang F."/>
            <person name="Wang J."/>
            <person name="Li S."/>
            <person name="Zhang Y."/>
            <person name="Fang M."/>
            <person name="Ma L."/>
            <person name="Zhao Y."/>
            <person name="Jiang S."/>
        </authorList>
    </citation>
    <scope>NUCLEOTIDE SEQUENCE [LARGE SCALE GENOMIC DNA]</scope>
    <source>
        <strain evidence="6">S2</strain>
        <tissue evidence="6">Leaf</tissue>
    </source>
</reference>
<dbReference type="Gene3D" id="3.40.50.10140">
    <property type="entry name" value="Toll/interleukin-1 receptor homology (TIR) domain"/>
    <property type="match status" value="1"/>
</dbReference>
<sequence>MSMAASSSSSWKYDVFLNFRGEDTRKIFVGHLYGALGRKAINTFIDAEKLRKGDDLLELLSAIEESRLSIVVFSQNYASSTWCLKELVKILACMDTKKQIVVPIFYQVDPSEVRKLKRSFADAFAQHERESSAEMEEVKSWRSALTRATNFSGWDSRKYEDDAKLIEEIVDDVFERLNQVSSSKDNGLVGMDYHIDQVNSLLRPGVNDVFTVGIWGMGGIGKTTIARAVYDEIACQFEACCFLENVKEGFSKNGAVHTQEVFLSRILNGKVQSLGTLDRGSRVIMERLQRKKVFIVLDDVDELSQIESLLGKQHSFGDGSRVIITTRDKQLLSGAGAVYMPENLSEPEALKLFNQYAFRTKQPTRVYDQLSRGVVQYAQGLPLALKVLGAFLHNKTVCEWEDVLEKIRKIPQKGIHDVLKTSFDGLDEAEKNIFLDIACFLKGMNIDSAKKSLDSCGFYPHTGIRVLIDRALISVSEWGTLDMHDLLEEMGREIVRQESIKEPGRRSRLWSYEDVRHVLTQKTAAEAVETIILDLAILKEGCSNIEAFVSMTKLRLLMIRDDADTYTKRFDRYLLAVNDSLGLQTPSVSFIEHWIADLKFQSSQLRCLLWRYCPLKSWPSNFQFENLVNLDMSYSCIEQLWKGAEPLEKLKFINLSHCEDLKKTPDFTRATSLEELSFEGCTRLCEVDPSISALKNLAILNLSWCKDLKILPSITGMKSLNLSGCSNFEKFPDISDAMENLSELYLDGTAIKELPSSINKLTGLTVLDLRGCQQLKRLPSSIHMGSLQTLNLSGCSNLEKFPDISDVMGRLSELYLDGIAIKELPSSINKLTGLTVLDLRGCRQLKRLLSSIHMGSLQTLNLSGCSNLEKFPDISDVMEKLSGLYLDGTAIKELPSSINKLTGLTVLDLRGCRELKSLPNSIHMRYLQILDLSGCSNLEMFPEISEVMEELSMLCLDGTAIKELPSSINKLTGLSFLDLQGCQELKSLPSSIHMRSLQTLNLSSCSNLEMFPEISEVMEELSKLYLDGTAIKELPSSINKLTGLPILDLRGCREFKNLPSSIQMGSLRTLDLSHCSNFEKFPDISDVMEKLSNLYLDGTAIKELPSSINKLTGLTVLNLSECQELKSLPSSIHMGSLQTLDLSGCSNFEKFPEISDAMEKLSNLYLDGTAIKELPSSINKLTGLAVLDLSECQELKSLPSCIHMGSLQTLNLSGCSNFEKFPDISDVMEKLSWLYLDGTAIKELPSSINKLRGLTVLDLIGCRELKSLPSSIHMGSLQTLNLSGCSNFEKFPEISDAMENLSELYLDGTAIKELPSSINKLTGLTVLNLSRCQELKSLPSSIHMGSLQTLNLSGCSNLEKFPEISDAMENLSKLYLDGTAIKELPLSISKLMGLTV</sequence>
<protein>
    <submittedName>
        <fullName evidence="6">Protein suppressor of npr1-1</fullName>
    </submittedName>
</protein>
<keyword evidence="4" id="KW-0520">NAD</keyword>
<dbReference type="InterPro" id="IPR011713">
    <property type="entry name" value="Leu-rich_rpt_3"/>
</dbReference>
<dbReference type="SUPFAM" id="SSF52540">
    <property type="entry name" value="P-loop containing nucleoside triphosphate hydrolases"/>
    <property type="match status" value="1"/>
</dbReference>
<accession>A0A5N5F6A5</accession>
<feature type="domain" description="TIR" evidence="5">
    <location>
        <begin position="11"/>
        <end position="177"/>
    </location>
</feature>
<evidence type="ECO:0000313" key="7">
    <source>
        <dbReference type="Proteomes" id="UP000327157"/>
    </source>
</evidence>
<comment type="caution">
    <text evidence="6">The sequence shown here is derived from an EMBL/GenBank/DDBJ whole genome shotgun (WGS) entry which is preliminary data.</text>
</comment>
<reference evidence="7" key="2">
    <citation type="submission" date="2019-10" db="EMBL/GenBank/DDBJ databases">
        <title>A de novo genome assembly of a pear dwarfing rootstock.</title>
        <authorList>
            <person name="Wang F."/>
            <person name="Wang J."/>
            <person name="Li S."/>
            <person name="Zhang Y."/>
            <person name="Fang M."/>
            <person name="Ma L."/>
            <person name="Zhao Y."/>
            <person name="Jiang S."/>
        </authorList>
    </citation>
    <scope>NUCLEOTIDE SEQUENCE [LARGE SCALE GENOMIC DNA]</scope>
</reference>
<proteinExistence type="predicted"/>
<dbReference type="InterPro" id="IPR000157">
    <property type="entry name" value="TIR_dom"/>
</dbReference>
<evidence type="ECO:0000259" key="5">
    <source>
        <dbReference type="PROSITE" id="PS50104"/>
    </source>
</evidence>
<dbReference type="InterPro" id="IPR035897">
    <property type="entry name" value="Toll_tir_struct_dom_sf"/>
</dbReference>
<dbReference type="Gene3D" id="3.40.50.300">
    <property type="entry name" value="P-loop containing nucleotide triphosphate hydrolases"/>
    <property type="match status" value="1"/>
</dbReference>
<dbReference type="InterPro" id="IPR044974">
    <property type="entry name" value="Disease_R_plants"/>
</dbReference>
<dbReference type="Proteomes" id="UP000327157">
    <property type="component" value="Chromosome 1"/>
</dbReference>
<name>A0A5N5F6A5_9ROSA</name>
<dbReference type="Gene3D" id="1.10.8.430">
    <property type="entry name" value="Helical domain of apoptotic protease-activating factors"/>
    <property type="match status" value="1"/>
</dbReference>
<dbReference type="GO" id="GO:0006952">
    <property type="term" value="P:defense response"/>
    <property type="evidence" value="ECO:0007669"/>
    <property type="project" value="InterPro"/>
</dbReference>
<dbReference type="InterPro" id="IPR027417">
    <property type="entry name" value="P-loop_NTPase"/>
</dbReference>
<dbReference type="SMART" id="SM00369">
    <property type="entry name" value="LRR_TYP"/>
    <property type="match status" value="10"/>
</dbReference>
<dbReference type="Pfam" id="PF00931">
    <property type="entry name" value="NB-ARC"/>
    <property type="match status" value="1"/>
</dbReference>
<dbReference type="InterPro" id="IPR003591">
    <property type="entry name" value="Leu-rich_rpt_typical-subtyp"/>
</dbReference>
<dbReference type="GO" id="GO:0007165">
    <property type="term" value="P:signal transduction"/>
    <property type="evidence" value="ECO:0007669"/>
    <property type="project" value="InterPro"/>
</dbReference>
<dbReference type="SUPFAM" id="SSF52200">
    <property type="entry name" value="Toll/Interleukin receptor TIR domain"/>
    <property type="match status" value="1"/>
</dbReference>
<dbReference type="GO" id="GO:0043531">
    <property type="term" value="F:ADP binding"/>
    <property type="evidence" value="ECO:0007669"/>
    <property type="project" value="InterPro"/>
</dbReference>
<dbReference type="PROSITE" id="PS50104">
    <property type="entry name" value="TIR"/>
    <property type="match status" value="1"/>
</dbReference>
<keyword evidence="3" id="KW-0611">Plant defense</keyword>
<dbReference type="SUPFAM" id="SSF52058">
    <property type="entry name" value="L domain-like"/>
    <property type="match status" value="3"/>
</dbReference>
<dbReference type="OrthoDB" id="1163719at2759"/>
<dbReference type="InterPro" id="IPR058192">
    <property type="entry name" value="WHD_ROQ1-like"/>
</dbReference>
<dbReference type="SMART" id="SM00367">
    <property type="entry name" value="LRR_CC"/>
    <property type="match status" value="10"/>
</dbReference>
<dbReference type="EMBL" id="SMOL01000768">
    <property type="protein sequence ID" value="KAB2598579.1"/>
    <property type="molecule type" value="Genomic_DNA"/>
</dbReference>
<keyword evidence="2" id="KW-0677">Repeat</keyword>
<evidence type="ECO:0000256" key="1">
    <source>
        <dbReference type="ARBA" id="ARBA00022614"/>
    </source>
</evidence>
<reference evidence="6 7" key="1">
    <citation type="submission" date="2019-09" db="EMBL/GenBank/DDBJ databases">
        <authorList>
            <person name="Ou C."/>
        </authorList>
    </citation>
    <scope>NUCLEOTIDE SEQUENCE [LARGE SCALE GENOMIC DNA]</scope>
    <source>
        <strain evidence="6">S2</strain>
        <tissue evidence="6">Leaf</tissue>
    </source>
</reference>
<dbReference type="PANTHER" id="PTHR11017:SF573">
    <property type="entry name" value="ADP-RIBOSYL CYCLASE_CYCLIC ADP-RIBOSE HYDROLASE"/>
    <property type="match status" value="1"/>
</dbReference>
<evidence type="ECO:0000256" key="2">
    <source>
        <dbReference type="ARBA" id="ARBA00022737"/>
    </source>
</evidence>
<dbReference type="Pfam" id="PF23286">
    <property type="entry name" value="LRR_13"/>
    <property type="match status" value="10"/>
</dbReference>
<organism evidence="6 7">
    <name type="scientific">Pyrus ussuriensis x Pyrus communis</name>
    <dbReference type="NCBI Taxonomy" id="2448454"/>
    <lineage>
        <taxon>Eukaryota</taxon>
        <taxon>Viridiplantae</taxon>
        <taxon>Streptophyta</taxon>
        <taxon>Embryophyta</taxon>
        <taxon>Tracheophyta</taxon>
        <taxon>Spermatophyta</taxon>
        <taxon>Magnoliopsida</taxon>
        <taxon>eudicotyledons</taxon>
        <taxon>Gunneridae</taxon>
        <taxon>Pentapetalae</taxon>
        <taxon>rosids</taxon>
        <taxon>fabids</taxon>
        <taxon>Rosales</taxon>
        <taxon>Rosaceae</taxon>
        <taxon>Amygdaloideae</taxon>
        <taxon>Maleae</taxon>
        <taxon>Pyrus</taxon>
    </lineage>
</organism>
<dbReference type="FunFam" id="3.40.50.10140:FF:000007">
    <property type="entry name" value="Disease resistance protein (TIR-NBS-LRR class)"/>
    <property type="match status" value="1"/>
</dbReference>
<dbReference type="Gene3D" id="3.80.10.10">
    <property type="entry name" value="Ribonuclease Inhibitor"/>
    <property type="match status" value="5"/>
</dbReference>
<dbReference type="InterPro" id="IPR042197">
    <property type="entry name" value="Apaf_helical"/>
</dbReference>
<dbReference type="Pfam" id="PF01582">
    <property type="entry name" value="TIR"/>
    <property type="match status" value="1"/>
</dbReference>
<keyword evidence="7" id="KW-1185">Reference proteome</keyword>
<dbReference type="PANTHER" id="PTHR11017">
    <property type="entry name" value="LEUCINE-RICH REPEAT-CONTAINING PROTEIN"/>
    <property type="match status" value="1"/>
</dbReference>
<dbReference type="PRINTS" id="PR00364">
    <property type="entry name" value="DISEASERSIST"/>
</dbReference>
<dbReference type="InterPro" id="IPR006553">
    <property type="entry name" value="Leu-rich_rpt_Cys-con_subtyp"/>
</dbReference>
<dbReference type="SMART" id="SM00255">
    <property type="entry name" value="TIR"/>
    <property type="match status" value="1"/>
</dbReference>
<evidence type="ECO:0000313" key="6">
    <source>
        <dbReference type="EMBL" id="KAB2598579.1"/>
    </source>
</evidence>
<dbReference type="InterPro" id="IPR058546">
    <property type="entry name" value="RPS4B/Roq1-like_LRR"/>
</dbReference>
<gene>
    <name evidence="6" type="ORF">D8674_001499</name>
</gene>
<dbReference type="InterPro" id="IPR032675">
    <property type="entry name" value="LRR_dom_sf"/>
</dbReference>
<evidence type="ECO:0000256" key="4">
    <source>
        <dbReference type="ARBA" id="ARBA00023027"/>
    </source>
</evidence>
<dbReference type="Pfam" id="PF07725">
    <property type="entry name" value="LRR_3"/>
    <property type="match status" value="1"/>
</dbReference>
<keyword evidence="1" id="KW-0433">Leucine-rich repeat</keyword>
<evidence type="ECO:0000256" key="3">
    <source>
        <dbReference type="ARBA" id="ARBA00022821"/>
    </source>
</evidence>
<dbReference type="InterPro" id="IPR002182">
    <property type="entry name" value="NB-ARC"/>
</dbReference>